<dbReference type="Proteomes" id="UP000077266">
    <property type="component" value="Unassembled WGS sequence"/>
</dbReference>
<organism evidence="2 3">
    <name type="scientific">Exidia glandulosa HHB12029</name>
    <dbReference type="NCBI Taxonomy" id="1314781"/>
    <lineage>
        <taxon>Eukaryota</taxon>
        <taxon>Fungi</taxon>
        <taxon>Dikarya</taxon>
        <taxon>Basidiomycota</taxon>
        <taxon>Agaricomycotina</taxon>
        <taxon>Agaricomycetes</taxon>
        <taxon>Auriculariales</taxon>
        <taxon>Exidiaceae</taxon>
        <taxon>Exidia</taxon>
    </lineage>
</organism>
<dbReference type="Pfam" id="PF24764">
    <property type="entry name" value="rva_4"/>
    <property type="match status" value="1"/>
</dbReference>
<reference evidence="2 3" key="1">
    <citation type="journal article" date="2016" name="Mol. Biol. Evol.">
        <title>Comparative Genomics of Early-Diverging Mushroom-Forming Fungi Provides Insights into the Origins of Lignocellulose Decay Capabilities.</title>
        <authorList>
            <person name="Nagy L.G."/>
            <person name="Riley R."/>
            <person name="Tritt A."/>
            <person name="Adam C."/>
            <person name="Daum C."/>
            <person name="Floudas D."/>
            <person name="Sun H."/>
            <person name="Yadav J.S."/>
            <person name="Pangilinan J."/>
            <person name="Larsson K.H."/>
            <person name="Matsuura K."/>
            <person name="Barry K."/>
            <person name="Labutti K."/>
            <person name="Kuo R."/>
            <person name="Ohm R.A."/>
            <person name="Bhattacharya S.S."/>
            <person name="Shirouzu T."/>
            <person name="Yoshinaga Y."/>
            <person name="Martin F.M."/>
            <person name="Grigoriev I.V."/>
            <person name="Hibbett D.S."/>
        </authorList>
    </citation>
    <scope>NUCLEOTIDE SEQUENCE [LARGE SCALE GENOMIC DNA]</scope>
    <source>
        <strain evidence="2 3">HHB12029</strain>
    </source>
</reference>
<dbReference type="InterPro" id="IPR058913">
    <property type="entry name" value="Integrase_dom_put"/>
</dbReference>
<dbReference type="PANTHER" id="PTHR46177">
    <property type="entry name" value="INTEGRASE CATALYTIC DOMAIN-CONTAINING PROTEIN"/>
    <property type="match status" value="1"/>
</dbReference>
<dbReference type="EMBL" id="KV425973">
    <property type="protein sequence ID" value="KZV94394.1"/>
    <property type="molecule type" value="Genomic_DNA"/>
</dbReference>
<evidence type="ECO:0000313" key="3">
    <source>
        <dbReference type="Proteomes" id="UP000077266"/>
    </source>
</evidence>
<dbReference type="InParanoid" id="A0A165J6C7"/>
<sequence>MAPVRNNNAAGVNGNGRPALERWPQLPGLIEEYVRDSFTTKQILEDLVSVHKIVISKATVDRIKQQFQIPSVRRNPKSDAQLAQEVVEFVAINDPTGAIGTRDLKNRLADQGTFVAHGLLRHVLKNVDGESQEKRNLKITNKRHQHGLWSAGPGEEWGFDQHEKLAPEMGIGVYGGVDKFSREPLAYRAVSRWHQRDVGASVFLLALQKKGGFPMTSKTDMGAETTDMYRISLSLREHFNPVLDITQIPPHVHTDSRSNIVTEQKWKDIFKKDLNNVKHFYVVGKDRPTFSVDNAVHLALARWLWAQAVQYRLDEYVRIKTKQKIAWNKKTLLPTGATPYELATYPQRWGAQNMLTPLPQETIDLLVRDYYKPDVFQFGTDEEVAVYEDVFARLSCPPVHWTNAWNIYDAMIPHVEPRFA</sequence>
<name>A0A165J6C7_EXIGL</name>
<dbReference type="AlphaFoldDB" id="A0A165J6C7"/>
<dbReference type="STRING" id="1314781.A0A165J6C7"/>
<gene>
    <name evidence="2" type="ORF">EXIGLDRAFT_708816</name>
</gene>
<protein>
    <recommendedName>
        <fullName evidence="1">Integrase core domain-containing protein</fullName>
    </recommendedName>
</protein>
<evidence type="ECO:0000313" key="2">
    <source>
        <dbReference type="EMBL" id="KZV94394.1"/>
    </source>
</evidence>
<proteinExistence type="predicted"/>
<accession>A0A165J6C7</accession>
<dbReference type="PANTHER" id="PTHR46177:SF1">
    <property type="entry name" value="INTEGRASE CATALYTIC DOMAIN-CONTAINING PROTEIN"/>
    <property type="match status" value="1"/>
</dbReference>
<evidence type="ECO:0000259" key="1">
    <source>
        <dbReference type="Pfam" id="PF24764"/>
    </source>
</evidence>
<feature type="domain" description="Integrase core" evidence="1">
    <location>
        <begin position="152"/>
        <end position="326"/>
    </location>
</feature>
<keyword evidence="3" id="KW-1185">Reference proteome</keyword>
<dbReference type="OrthoDB" id="5392716at2759"/>